<reference evidence="1 2" key="1">
    <citation type="journal article" date="2022" name="DNA Res.">
        <title>Chromosomal-level genome assembly of the orchid tree Bauhinia variegata (Leguminosae; Cercidoideae) supports the allotetraploid origin hypothesis of Bauhinia.</title>
        <authorList>
            <person name="Zhong Y."/>
            <person name="Chen Y."/>
            <person name="Zheng D."/>
            <person name="Pang J."/>
            <person name="Liu Y."/>
            <person name="Luo S."/>
            <person name="Meng S."/>
            <person name="Qian L."/>
            <person name="Wei D."/>
            <person name="Dai S."/>
            <person name="Zhou R."/>
        </authorList>
    </citation>
    <scope>NUCLEOTIDE SEQUENCE [LARGE SCALE GENOMIC DNA]</scope>
    <source>
        <strain evidence="1">BV-YZ2020</strain>
    </source>
</reference>
<proteinExistence type="predicted"/>
<gene>
    <name evidence="1" type="ORF">L6164_003248</name>
</gene>
<keyword evidence="2" id="KW-1185">Reference proteome</keyword>
<name>A0ACB9Q0U1_BAUVA</name>
<sequence length="1511" mass="171760">MLEFITEIVSKIFEYTLAFIWRQLCYVLFYKNNLNNLKDQVGNLEGQRDRIKCQVDVETRSGKNIFPDVQVWLEDVEKMTGGAEQLQHNADHASVGCCPNLLLRHQLGRKAKLGEKDVRDLKMKGEFPSVAFVPPIEPDFTAYTRGIEIFESRMSVMNEIMQVITAPNTSKLGVYGLGGVGKTTLMYQIAEKAKLDKLFDVVVRVLVTQTPDFRSIQGEIADQLGLKFEEESLFGRASRLRERIRKEKTILIILDNIWERFDMKEVGIPLSDHKGCKVLMTSRNQEVLNEMGSQKDFRLEPLNASETWRLFQVKAGDVKDRQDIATQVANSCAGLPVLILTVSGALRGKGIHAWKDASNRLKAVNNKNLEEIYNSALELSYNGLEGKDVKELFLLCGVLGRPVISDLLKYGMGLGIFKDVNTVEDARSRLHVMIDNLKASCLLLESGKSTAVVEMHDNVREMAVSIAFRDELVFTIQSVAELVEWPTERYTQIILPWCRFHKLPKMSNNPELKLLYLNNVNNHSLEIPNSFFEGVSNLKVLDLTCMNMASLPISLSSLTKLKTLCLDQCALGGMAALASLKNIEILSLLKSSITKLPPEIGQLTRLRMLDLNSSGIELIPPNIISSLINLEEFYAGDTSIKWEAENATKQNKNATVAELSQLPHLTALSIQIQDASILPQDDSFLEQLKRYKIFIGDVWTWPRMREESNILKIKLSSNTHLAQGMRKLLKEVEDLHLDEITGISNGPYELNFEGFLRLKCLCIQNNDEIRHIVNLTDFTQPHDAFPNLKVLALHNLSKLEKICQGPFADTSFQKLKVIKVFKCDQLKNLISSSMVGGLSQLLEIKVSKCTFMKEIVVAENLIASDNQITTMINFRQLHSLILQGLPALVEFYSDKLNSLESEPLFGSKVAFPKLETLKLSSIDTKKIWDDSQHLTISCVQNLTNLTVESCGNIKYLFCTSMVGSFSKLKLLKISNCHVMEEIVAAEEGRNSGVNLAEDQFPKLEEVVINDMKNLKTIWHQQFGSLRTMKVKNCGKLERIFPSHMQRNFSSLETITVTDCGSLKEIFELNADENKSEVNTQLRILTLLELPNLKQIWNGDAKGILRFHNLEAVRIEECLKLEYLFPLTIALNLPQLEEILIKQAVSMKEFVAKTEGYIEGTAKFVFNRLTTLIIWNLIEADRFYSGNFSLHCPSLTLLNVFNCRKLELFKTRSMSYPERDHDGNLNVSIPQPLFIAEEVIPKLEMLNLTDKDVRMIQQEEISGDLNSKMTHLRLQFFEDEDATFPYWILQKLPKLQSLCIEYCSFKEILHEGEKGQNKITTRLNWFQLVEVHKIQHLCKQGSQLDPSLEVVESIYLERCSGLIYLVPPYVTFSHLTYLRVGKCNGLLYLISSSTARSLGNLSRVEILECISLEDIVREKGDEMEGNIAFNNLRYLELKCLPSLNWFSSSKCLHWFPILEVVVVKQCPNMKTFSVGHTSTPELRNVQADEGWFWEVNLNATIKKISLYAYEED</sequence>
<comment type="caution">
    <text evidence="1">The sequence shown here is derived from an EMBL/GenBank/DDBJ whole genome shotgun (WGS) entry which is preliminary data.</text>
</comment>
<protein>
    <submittedName>
        <fullName evidence="1">Uncharacterized protein</fullName>
    </submittedName>
</protein>
<organism evidence="1 2">
    <name type="scientific">Bauhinia variegata</name>
    <name type="common">Purple orchid tree</name>
    <name type="synonym">Phanera variegata</name>
    <dbReference type="NCBI Taxonomy" id="167791"/>
    <lineage>
        <taxon>Eukaryota</taxon>
        <taxon>Viridiplantae</taxon>
        <taxon>Streptophyta</taxon>
        <taxon>Embryophyta</taxon>
        <taxon>Tracheophyta</taxon>
        <taxon>Spermatophyta</taxon>
        <taxon>Magnoliopsida</taxon>
        <taxon>eudicotyledons</taxon>
        <taxon>Gunneridae</taxon>
        <taxon>Pentapetalae</taxon>
        <taxon>rosids</taxon>
        <taxon>fabids</taxon>
        <taxon>Fabales</taxon>
        <taxon>Fabaceae</taxon>
        <taxon>Cercidoideae</taxon>
        <taxon>Cercideae</taxon>
        <taxon>Bauhiniinae</taxon>
        <taxon>Bauhinia</taxon>
    </lineage>
</organism>
<accession>A0ACB9Q0U1</accession>
<dbReference type="EMBL" id="CM039427">
    <property type="protein sequence ID" value="KAI4354382.1"/>
    <property type="molecule type" value="Genomic_DNA"/>
</dbReference>
<evidence type="ECO:0000313" key="1">
    <source>
        <dbReference type="EMBL" id="KAI4354382.1"/>
    </source>
</evidence>
<dbReference type="Proteomes" id="UP000828941">
    <property type="component" value="Chromosome 2"/>
</dbReference>
<evidence type="ECO:0000313" key="2">
    <source>
        <dbReference type="Proteomes" id="UP000828941"/>
    </source>
</evidence>